<feature type="transmembrane region" description="Helical" evidence="2">
    <location>
        <begin position="160"/>
        <end position="181"/>
    </location>
</feature>
<keyword evidence="4" id="KW-1185">Reference proteome</keyword>
<feature type="compositionally biased region" description="Polar residues" evidence="1">
    <location>
        <begin position="92"/>
        <end position="103"/>
    </location>
</feature>
<dbReference type="EMBL" id="WVTA01000017">
    <property type="protein sequence ID" value="KAK3200937.1"/>
    <property type="molecule type" value="Genomic_DNA"/>
</dbReference>
<feature type="region of interest" description="Disordered" evidence="1">
    <location>
        <begin position="55"/>
        <end position="83"/>
    </location>
</feature>
<keyword evidence="2" id="KW-0812">Transmembrane</keyword>
<dbReference type="Proteomes" id="UP001280581">
    <property type="component" value="Unassembled WGS sequence"/>
</dbReference>
<name>A0AAN6LN19_9PLEO</name>
<comment type="caution">
    <text evidence="3">The sequence shown here is derived from an EMBL/GenBank/DDBJ whole genome shotgun (WGS) entry which is preliminary data.</text>
</comment>
<dbReference type="AlphaFoldDB" id="A0AAN6LN19"/>
<evidence type="ECO:0000313" key="3">
    <source>
        <dbReference type="EMBL" id="KAK3200937.1"/>
    </source>
</evidence>
<evidence type="ECO:0000256" key="1">
    <source>
        <dbReference type="SAM" id="MobiDB-lite"/>
    </source>
</evidence>
<protein>
    <submittedName>
        <fullName evidence="3">Uncharacterized protein</fullName>
    </submittedName>
</protein>
<gene>
    <name evidence="3" type="ORF">GRF29_213g427375</name>
</gene>
<feature type="compositionally biased region" description="Polar residues" evidence="1">
    <location>
        <begin position="70"/>
        <end position="81"/>
    </location>
</feature>
<accession>A0AAN6LN19</accession>
<evidence type="ECO:0000256" key="2">
    <source>
        <dbReference type="SAM" id="Phobius"/>
    </source>
</evidence>
<sequence>MAPHFLHIHVKGNPESASTNAITATVTRTIVRWVEQSSTLRRVVSRSQLPVPNLPIPTSLSNKGKGKASPNLSIRGNQLPTQGIPPATTLSTVRSHPLTSRPQNLPALTSPTPPSYPLTLFDYRAITLTAPDNTLASLTHTTPNTMEGYSFQLPAIPLPAIIALFTCLSIALLWSLLVILINTLPPHHPHQSTPPPTTHESPLVEETLGPLRTAAKP</sequence>
<proteinExistence type="predicted"/>
<evidence type="ECO:0000313" key="4">
    <source>
        <dbReference type="Proteomes" id="UP001280581"/>
    </source>
</evidence>
<feature type="region of interest" description="Disordered" evidence="1">
    <location>
        <begin position="92"/>
        <end position="111"/>
    </location>
</feature>
<organism evidence="3 4">
    <name type="scientific">Pseudopithomyces chartarum</name>
    <dbReference type="NCBI Taxonomy" id="1892770"/>
    <lineage>
        <taxon>Eukaryota</taxon>
        <taxon>Fungi</taxon>
        <taxon>Dikarya</taxon>
        <taxon>Ascomycota</taxon>
        <taxon>Pezizomycotina</taxon>
        <taxon>Dothideomycetes</taxon>
        <taxon>Pleosporomycetidae</taxon>
        <taxon>Pleosporales</taxon>
        <taxon>Massarineae</taxon>
        <taxon>Didymosphaeriaceae</taxon>
        <taxon>Pseudopithomyces</taxon>
    </lineage>
</organism>
<keyword evidence="2" id="KW-1133">Transmembrane helix</keyword>
<keyword evidence="2" id="KW-0472">Membrane</keyword>
<reference evidence="3 4" key="1">
    <citation type="submission" date="2021-02" db="EMBL/GenBank/DDBJ databases">
        <title>Genome assembly of Pseudopithomyces chartarum.</title>
        <authorList>
            <person name="Jauregui R."/>
            <person name="Singh J."/>
            <person name="Voisey C."/>
        </authorList>
    </citation>
    <scope>NUCLEOTIDE SEQUENCE [LARGE SCALE GENOMIC DNA]</scope>
    <source>
        <strain evidence="3 4">AGR01</strain>
    </source>
</reference>
<feature type="region of interest" description="Disordered" evidence="1">
    <location>
        <begin position="188"/>
        <end position="217"/>
    </location>
</feature>